<protein>
    <submittedName>
        <fullName evidence="1">Uncharacterized protein</fullName>
    </submittedName>
</protein>
<accession>A0A0F9SQ74</accession>
<sequence>MSTDKVLRDVAVQDVRNAVVTEMYRAVEMHGWFVSKHHALGVLLEEWDELKETITHDESPERIYEEAIQVSAMAMEIAVMYGPTVIDNPNHTPPPSGAVTAVPEPLRSTGQPGALKRIFVYPLLRRLFPSQTANSREKPGADHEYEWVCPYCEGRVTMLMSQEEFEYAVDNGGWRCPVSRLCNELMQPVEENTNA</sequence>
<reference evidence="1" key="1">
    <citation type="journal article" date="2015" name="Nature">
        <title>Complex archaea that bridge the gap between prokaryotes and eukaryotes.</title>
        <authorList>
            <person name="Spang A."/>
            <person name="Saw J.H."/>
            <person name="Jorgensen S.L."/>
            <person name="Zaremba-Niedzwiedzka K."/>
            <person name="Martijn J."/>
            <person name="Lind A.E."/>
            <person name="van Eijk R."/>
            <person name="Schleper C."/>
            <person name="Guy L."/>
            <person name="Ettema T.J."/>
        </authorList>
    </citation>
    <scope>NUCLEOTIDE SEQUENCE</scope>
</reference>
<dbReference type="EMBL" id="LAZR01000388">
    <property type="protein sequence ID" value="KKN71180.1"/>
    <property type="molecule type" value="Genomic_DNA"/>
</dbReference>
<evidence type="ECO:0000313" key="1">
    <source>
        <dbReference type="EMBL" id="KKN71180.1"/>
    </source>
</evidence>
<name>A0A0F9SQ74_9ZZZZ</name>
<organism evidence="1">
    <name type="scientific">marine sediment metagenome</name>
    <dbReference type="NCBI Taxonomy" id="412755"/>
    <lineage>
        <taxon>unclassified sequences</taxon>
        <taxon>metagenomes</taxon>
        <taxon>ecological metagenomes</taxon>
    </lineage>
</organism>
<proteinExistence type="predicted"/>
<comment type="caution">
    <text evidence="1">The sequence shown here is derived from an EMBL/GenBank/DDBJ whole genome shotgun (WGS) entry which is preliminary data.</text>
</comment>
<gene>
    <name evidence="1" type="ORF">LCGC14_0423430</name>
</gene>
<dbReference type="AlphaFoldDB" id="A0A0F9SQ74"/>